<gene>
    <name evidence="1" type="ORF">ACFPOG_03720</name>
</gene>
<protein>
    <submittedName>
        <fullName evidence="1">Uncharacterized protein</fullName>
    </submittedName>
</protein>
<dbReference type="Proteomes" id="UP001596044">
    <property type="component" value="Unassembled WGS sequence"/>
</dbReference>
<accession>A0ABW0K3G0</accession>
<dbReference type="SUPFAM" id="SSF53448">
    <property type="entry name" value="Nucleotide-diphospho-sugar transferases"/>
    <property type="match status" value="1"/>
</dbReference>
<sequence>MICFALLAHKDEEALLQQVQNIRQYNPEQALIVLYNGGSDPNFGRSVCEQERVLYCTDSRPLQPGKTGRFFYDVMAWLEKKRIAYDYLVYTESDVMFIHHGFGRLLEQLMDGYDCLVEAIKVETDPQSRKWTTAAKMWNEWPRWQPFFRSAFFYGTFNPMQVYRQAIVKKMLARIHKPQLERLLETTNVISLGEMLYLTMAMQCGAKCQEYPSKYRKCFRFRPSISLQEIQQASSNPDIMFAHPIKDAAVRAWISGQYYAD</sequence>
<reference evidence="2" key="1">
    <citation type="journal article" date="2019" name="Int. J. Syst. Evol. Microbiol.">
        <title>The Global Catalogue of Microorganisms (GCM) 10K type strain sequencing project: providing services to taxonomists for standard genome sequencing and annotation.</title>
        <authorList>
            <consortium name="The Broad Institute Genomics Platform"/>
            <consortium name="The Broad Institute Genome Sequencing Center for Infectious Disease"/>
            <person name="Wu L."/>
            <person name="Ma J."/>
        </authorList>
    </citation>
    <scope>NUCLEOTIDE SEQUENCE [LARGE SCALE GENOMIC DNA]</scope>
    <source>
        <strain evidence="2">KACC 11904</strain>
    </source>
</reference>
<dbReference type="EMBL" id="JBHSMJ010000006">
    <property type="protein sequence ID" value="MFC5447353.1"/>
    <property type="molecule type" value="Genomic_DNA"/>
</dbReference>
<proteinExistence type="predicted"/>
<keyword evidence="2" id="KW-1185">Reference proteome</keyword>
<name>A0ABW0K3G0_9BACL</name>
<dbReference type="InterPro" id="IPR029044">
    <property type="entry name" value="Nucleotide-diphossugar_trans"/>
</dbReference>
<dbReference type="RefSeq" id="WP_270884720.1">
    <property type="nucleotide sequence ID" value="NZ_JAQFVF010000078.1"/>
</dbReference>
<organism evidence="1 2">
    <name type="scientific">Paenibacillus aestuarii</name>
    <dbReference type="NCBI Taxonomy" id="516965"/>
    <lineage>
        <taxon>Bacteria</taxon>
        <taxon>Bacillati</taxon>
        <taxon>Bacillota</taxon>
        <taxon>Bacilli</taxon>
        <taxon>Bacillales</taxon>
        <taxon>Paenibacillaceae</taxon>
        <taxon>Paenibacillus</taxon>
    </lineage>
</organism>
<comment type="caution">
    <text evidence="1">The sequence shown here is derived from an EMBL/GenBank/DDBJ whole genome shotgun (WGS) entry which is preliminary data.</text>
</comment>
<evidence type="ECO:0000313" key="2">
    <source>
        <dbReference type="Proteomes" id="UP001596044"/>
    </source>
</evidence>
<evidence type="ECO:0000313" key="1">
    <source>
        <dbReference type="EMBL" id="MFC5447353.1"/>
    </source>
</evidence>